<feature type="region of interest" description="Disordered" evidence="6">
    <location>
        <begin position="208"/>
        <end position="236"/>
    </location>
</feature>
<name>A0A6C1DZL4_SACPS</name>
<sequence length="286" mass="32231">MSNAEASRVYEIIVESVVNEVREDFENAGIDEQTLQDLKNIWQKKLTETKVTTFSWDNQFNEGNINGVQNDLNFNLATPSVNSSEFNIKEENTGNEGLILPNINSNNNIPHSGETNINTNTVEATNNSGATLNTNTSGNTNADVTSQPKIEVKPEIELTINNANITTVENIDDESEKKDDEEKEEDVEKTRKEKEQIEQVKLQAKKEKRSALLDTDEVGSELDDSDDDYLISEGEEDGPDENLMLCLYDKVTRTKARWKCSLKDGVVTINRNDYTFQKAQVEAEWV</sequence>
<protein>
    <recommendedName>
        <fullName evidence="5">Transcription initiation factor IIA large subunit</fullName>
    </recommendedName>
</protein>
<dbReference type="PANTHER" id="PTHR12694:SF8">
    <property type="entry name" value="TRANSCRIPTION INITIATION FACTOR IIA SUBUNIT 1"/>
    <property type="match status" value="1"/>
</dbReference>
<dbReference type="Gene3D" id="1.10.287.100">
    <property type="match status" value="1"/>
</dbReference>
<reference evidence="7 8" key="1">
    <citation type="journal article" date="2019" name="BMC Genomics">
        <title>Chromosome level assembly and comparative genome analysis confirm lager-brewing yeasts originated from a single hybridization.</title>
        <authorList>
            <person name="Salazar A.N."/>
            <person name="Gorter de Vries A.R."/>
            <person name="van den Broek M."/>
            <person name="Brouwers N."/>
            <person name="de la Torre Cortes P."/>
            <person name="Kuijpers N.G.A."/>
            <person name="Daran J.G."/>
            <person name="Abeel T."/>
        </authorList>
    </citation>
    <scope>NUCLEOTIDE SEQUENCE [LARGE SCALE GENOMIC DNA]</scope>
    <source>
        <strain evidence="7 8">CBS 1483</strain>
    </source>
</reference>
<dbReference type="Pfam" id="PF03153">
    <property type="entry name" value="TFIIA"/>
    <property type="match status" value="2"/>
</dbReference>
<evidence type="ECO:0000256" key="5">
    <source>
        <dbReference type="ARBA" id="ARBA00074154"/>
    </source>
</evidence>
<feature type="region of interest" description="Disordered" evidence="6">
    <location>
        <begin position="120"/>
        <end position="145"/>
    </location>
</feature>
<evidence type="ECO:0000256" key="2">
    <source>
        <dbReference type="ARBA" id="ARBA00010059"/>
    </source>
</evidence>
<evidence type="ECO:0000313" key="7">
    <source>
        <dbReference type="EMBL" id="QID82526.1"/>
    </source>
</evidence>
<feature type="compositionally biased region" description="Basic and acidic residues" evidence="6">
    <location>
        <begin position="175"/>
        <end position="195"/>
    </location>
</feature>
<keyword evidence="3" id="KW-0804">Transcription</keyword>
<evidence type="ECO:0000313" key="8">
    <source>
        <dbReference type="Proteomes" id="UP000501346"/>
    </source>
</evidence>
<dbReference type="SMART" id="SM01371">
    <property type="entry name" value="TFIIA"/>
    <property type="match status" value="1"/>
</dbReference>
<keyword evidence="4" id="KW-0539">Nucleus</keyword>
<dbReference type="OrthoDB" id="6275927at2759"/>
<dbReference type="FunFam" id="1.10.287.100:FF:000001">
    <property type="entry name" value="Transcription initiation factor IIA subunit"/>
    <property type="match status" value="1"/>
</dbReference>
<feature type="compositionally biased region" description="Acidic residues" evidence="6">
    <location>
        <begin position="214"/>
        <end position="236"/>
    </location>
</feature>
<comment type="subcellular location">
    <subcellularLocation>
        <location evidence="1">Nucleus</location>
    </subcellularLocation>
</comment>
<dbReference type="SUPFAM" id="SSF50784">
    <property type="entry name" value="Transcription factor IIA (TFIIA), beta-barrel domain"/>
    <property type="match status" value="1"/>
</dbReference>
<feature type="region of interest" description="Disordered" evidence="6">
    <location>
        <begin position="167"/>
        <end position="195"/>
    </location>
</feature>
<evidence type="ECO:0000256" key="1">
    <source>
        <dbReference type="ARBA" id="ARBA00004123"/>
    </source>
</evidence>
<dbReference type="AlphaFoldDB" id="A0A6C1DZL4"/>
<organism evidence="7 8">
    <name type="scientific">Saccharomyces pastorianus</name>
    <name type="common">Lager yeast</name>
    <name type="synonym">Saccharomyces cerevisiae x Saccharomyces eubayanus</name>
    <dbReference type="NCBI Taxonomy" id="27292"/>
    <lineage>
        <taxon>Eukaryota</taxon>
        <taxon>Fungi</taxon>
        <taxon>Dikarya</taxon>
        <taxon>Ascomycota</taxon>
        <taxon>Saccharomycotina</taxon>
        <taxon>Saccharomycetes</taxon>
        <taxon>Saccharomycetales</taxon>
        <taxon>Saccharomycetaceae</taxon>
        <taxon>Saccharomyces</taxon>
    </lineage>
</organism>
<accession>A0A6C1DZL4</accession>
<keyword evidence="8" id="KW-1185">Reference proteome</keyword>
<evidence type="ECO:0000256" key="3">
    <source>
        <dbReference type="ARBA" id="ARBA00023163"/>
    </source>
</evidence>
<evidence type="ECO:0000256" key="6">
    <source>
        <dbReference type="SAM" id="MobiDB-lite"/>
    </source>
</evidence>
<dbReference type="InterPro" id="IPR009088">
    <property type="entry name" value="TFIIA_b-brl"/>
</dbReference>
<dbReference type="PANTHER" id="PTHR12694">
    <property type="entry name" value="TRANSCRIPTION INITIATION FACTOR IIA SUBUNIT 1"/>
    <property type="match status" value="1"/>
</dbReference>
<dbReference type="Gene3D" id="2.30.18.10">
    <property type="entry name" value="Transcription factor IIA (TFIIA), beta-barrel domain"/>
    <property type="match status" value="1"/>
</dbReference>
<dbReference type="GO" id="GO:0005672">
    <property type="term" value="C:transcription factor TFIIA complex"/>
    <property type="evidence" value="ECO:0007669"/>
    <property type="project" value="InterPro"/>
</dbReference>
<proteinExistence type="inferred from homology"/>
<dbReference type="GO" id="GO:0006367">
    <property type="term" value="P:transcription initiation at RNA polymerase II promoter"/>
    <property type="evidence" value="ECO:0007669"/>
    <property type="project" value="InterPro"/>
</dbReference>
<evidence type="ECO:0000256" key="4">
    <source>
        <dbReference type="ARBA" id="ARBA00023242"/>
    </source>
</evidence>
<dbReference type="InterPro" id="IPR004855">
    <property type="entry name" value="TFIIA_asu/bsu"/>
</dbReference>
<dbReference type="SUPFAM" id="SSF47396">
    <property type="entry name" value="Transcription factor IIA (TFIIA), alpha-helical domain"/>
    <property type="match status" value="1"/>
</dbReference>
<dbReference type="EMBL" id="CP048996">
    <property type="protein sequence ID" value="QID82526.1"/>
    <property type="molecule type" value="Genomic_DNA"/>
</dbReference>
<dbReference type="Proteomes" id="UP000501346">
    <property type="component" value="Chromosome ScXV-ScXI"/>
</dbReference>
<dbReference type="FunFam" id="2.30.18.10:FF:000007">
    <property type="entry name" value="TOA1p TFIIA large subunit"/>
    <property type="match status" value="1"/>
</dbReference>
<dbReference type="CDD" id="cd07976">
    <property type="entry name" value="TFIIA_alpha_beta_like"/>
    <property type="match status" value="1"/>
</dbReference>
<comment type="similarity">
    <text evidence="2">Belongs to the TFIIA subunit 1 family.</text>
</comment>
<gene>
    <name evidence="7" type="primary">TOA1_1</name>
    <name evidence="7" type="ORF">GRS66_004953</name>
</gene>